<dbReference type="AlphaFoldDB" id="A0AAN6RXL9"/>
<gene>
    <name evidence="3" type="ORF">C8A05DRAFT_41196</name>
</gene>
<sequence>MDNAFLQIFRPHLISKNPEVLIPVGLLTERIDKMQRTRDAYYAAESEYEVMESRMDTLELELDILQYNLSNPPQGSAELKPRVPAPPPLPHRPPPPAVDDLRTIVLPDRGGPSYQAGASLSPLSIDLLGILGNRPDDIHPLYEELLQAAGDCQAAKEYVEELEMNRETVLFDLELELHRKRVREGQGNHISENDLLSLRTSLARVPTNAAEFEAGFGIPITEDQLQVLRDYELSSDRALRELDATTDALTYLRDLCVQKGVMRKNPSYHEELAIWSSLPGWTPMPHDGNMAIDPPPRPPLTSSFSSASSTSSNPPSLANPRFPILLSNPSHVLALDTVNAALDRAMRLPKDDPAAALRRAECVKELGISQLMLHAENTPDYINQWLIHRLRTSPLEAELLLAVCEDVFRVVNLRRWQEEVLYHWRLDEAAKMGVELFEGAVTPRGRCWGRGGGGDGGGRDVVPKGRGGE</sequence>
<proteinExistence type="predicted"/>
<protein>
    <submittedName>
        <fullName evidence="3">Uncharacterized protein</fullName>
    </submittedName>
</protein>
<keyword evidence="1" id="KW-0175">Coiled coil</keyword>
<evidence type="ECO:0000313" key="4">
    <source>
        <dbReference type="Proteomes" id="UP001303889"/>
    </source>
</evidence>
<evidence type="ECO:0000256" key="1">
    <source>
        <dbReference type="SAM" id="Coils"/>
    </source>
</evidence>
<reference evidence="3" key="1">
    <citation type="journal article" date="2023" name="Mol. Phylogenet. Evol.">
        <title>Genome-scale phylogeny and comparative genomics of the fungal order Sordariales.</title>
        <authorList>
            <person name="Hensen N."/>
            <person name="Bonometti L."/>
            <person name="Westerberg I."/>
            <person name="Brannstrom I.O."/>
            <person name="Guillou S."/>
            <person name="Cros-Aarteil S."/>
            <person name="Calhoun S."/>
            <person name="Haridas S."/>
            <person name="Kuo A."/>
            <person name="Mondo S."/>
            <person name="Pangilinan J."/>
            <person name="Riley R."/>
            <person name="LaButti K."/>
            <person name="Andreopoulos B."/>
            <person name="Lipzen A."/>
            <person name="Chen C."/>
            <person name="Yan M."/>
            <person name="Daum C."/>
            <person name="Ng V."/>
            <person name="Clum A."/>
            <person name="Steindorff A."/>
            <person name="Ohm R.A."/>
            <person name="Martin F."/>
            <person name="Silar P."/>
            <person name="Natvig D.O."/>
            <person name="Lalanne C."/>
            <person name="Gautier V."/>
            <person name="Ament-Velasquez S.L."/>
            <person name="Kruys A."/>
            <person name="Hutchinson M.I."/>
            <person name="Powell A.J."/>
            <person name="Barry K."/>
            <person name="Miller A.N."/>
            <person name="Grigoriev I.V."/>
            <person name="Debuchy R."/>
            <person name="Gladieux P."/>
            <person name="Hiltunen Thoren M."/>
            <person name="Johannesson H."/>
        </authorList>
    </citation>
    <scope>NUCLEOTIDE SEQUENCE</scope>
    <source>
        <strain evidence="3">CBS 103.79</strain>
    </source>
</reference>
<feature type="compositionally biased region" description="Basic and acidic residues" evidence="2">
    <location>
        <begin position="457"/>
        <end position="469"/>
    </location>
</feature>
<feature type="region of interest" description="Disordered" evidence="2">
    <location>
        <begin position="71"/>
        <end position="102"/>
    </location>
</feature>
<evidence type="ECO:0000256" key="2">
    <source>
        <dbReference type="SAM" id="MobiDB-lite"/>
    </source>
</evidence>
<feature type="region of interest" description="Disordered" evidence="2">
    <location>
        <begin position="286"/>
        <end position="315"/>
    </location>
</feature>
<comment type="caution">
    <text evidence="3">The sequence shown here is derived from an EMBL/GenBank/DDBJ whole genome shotgun (WGS) entry which is preliminary data.</text>
</comment>
<feature type="compositionally biased region" description="Pro residues" evidence="2">
    <location>
        <begin position="83"/>
        <end position="97"/>
    </location>
</feature>
<name>A0AAN6RXL9_9PEZI</name>
<evidence type="ECO:0000313" key="3">
    <source>
        <dbReference type="EMBL" id="KAK3905916.1"/>
    </source>
</evidence>
<feature type="coiled-coil region" evidence="1">
    <location>
        <begin position="41"/>
        <end position="68"/>
    </location>
</feature>
<keyword evidence="4" id="KW-1185">Reference proteome</keyword>
<reference evidence="3" key="2">
    <citation type="submission" date="2023-05" db="EMBL/GenBank/DDBJ databases">
        <authorList>
            <consortium name="Lawrence Berkeley National Laboratory"/>
            <person name="Steindorff A."/>
            <person name="Hensen N."/>
            <person name="Bonometti L."/>
            <person name="Westerberg I."/>
            <person name="Brannstrom I.O."/>
            <person name="Guillou S."/>
            <person name="Cros-Aarteil S."/>
            <person name="Calhoun S."/>
            <person name="Haridas S."/>
            <person name="Kuo A."/>
            <person name="Mondo S."/>
            <person name="Pangilinan J."/>
            <person name="Riley R."/>
            <person name="Labutti K."/>
            <person name="Andreopoulos B."/>
            <person name="Lipzen A."/>
            <person name="Chen C."/>
            <person name="Yanf M."/>
            <person name="Daum C."/>
            <person name="Ng V."/>
            <person name="Clum A."/>
            <person name="Ohm R."/>
            <person name="Martin F."/>
            <person name="Silar P."/>
            <person name="Natvig D."/>
            <person name="Lalanne C."/>
            <person name="Gautier V."/>
            <person name="Ament-Velasquez S.L."/>
            <person name="Kruys A."/>
            <person name="Hutchinson M.I."/>
            <person name="Powell A.J."/>
            <person name="Barry K."/>
            <person name="Miller A.N."/>
            <person name="Grigoriev I.V."/>
            <person name="Debuchy R."/>
            <person name="Gladieux P."/>
            <person name="Thoren M.H."/>
            <person name="Johannesson H."/>
        </authorList>
    </citation>
    <scope>NUCLEOTIDE SEQUENCE</scope>
    <source>
        <strain evidence="3">CBS 103.79</strain>
    </source>
</reference>
<dbReference type="EMBL" id="MU855341">
    <property type="protein sequence ID" value="KAK3905916.1"/>
    <property type="molecule type" value="Genomic_DNA"/>
</dbReference>
<organism evidence="3 4">
    <name type="scientific">Staphylotrichum tortipilum</name>
    <dbReference type="NCBI Taxonomy" id="2831512"/>
    <lineage>
        <taxon>Eukaryota</taxon>
        <taxon>Fungi</taxon>
        <taxon>Dikarya</taxon>
        <taxon>Ascomycota</taxon>
        <taxon>Pezizomycotina</taxon>
        <taxon>Sordariomycetes</taxon>
        <taxon>Sordariomycetidae</taxon>
        <taxon>Sordariales</taxon>
        <taxon>Chaetomiaceae</taxon>
        <taxon>Staphylotrichum</taxon>
    </lineage>
</organism>
<feature type="compositionally biased region" description="Low complexity" evidence="2">
    <location>
        <begin position="300"/>
        <end position="315"/>
    </location>
</feature>
<dbReference type="Proteomes" id="UP001303889">
    <property type="component" value="Unassembled WGS sequence"/>
</dbReference>
<accession>A0AAN6RXL9</accession>
<feature type="region of interest" description="Disordered" evidence="2">
    <location>
        <begin position="448"/>
        <end position="469"/>
    </location>
</feature>